<feature type="region of interest" description="Disordered" evidence="2">
    <location>
        <begin position="93"/>
        <end position="123"/>
    </location>
</feature>
<feature type="compositionally biased region" description="Basic and acidic residues" evidence="2">
    <location>
        <begin position="26"/>
        <end position="43"/>
    </location>
</feature>
<feature type="coiled-coil region" evidence="1">
    <location>
        <begin position="347"/>
        <end position="395"/>
    </location>
</feature>
<evidence type="ECO:0000313" key="3">
    <source>
        <dbReference type="EMBL" id="CAF2818187.1"/>
    </source>
</evidence>
<organism evidence="3 4">
    <name type="scientific">Lepeophtheirus salmonis</name>
    <name type="common">Salmon louse</name>
    <name type="synonym">Caligus salmonis</name>
    <dbReference type="NCBI Taxonomy" id="72036"/>
    <lineage>
        <taxon>Eukaryota</taxon>
        <taxon>Metazoa</taxon>
        <taxon>Ecdysozoa</taxon>
        <taxon>Arthropoda</taxon>
        <taxon>Crustacea</taxon>
        <taxon>Multicrustacea</taxon>
        <taxon>Hexanauplia</taxon>
        <taxon>Copepoda</taxon>
        <taxon>Siphonostomatoida</taxon>
        <taxon>Caligidae</taxon>
        <taxon>Lepeophtheirus</taxon>
    </lineage>
</organism>
<evidence type="ECO:0000256" key="2">
    <source>
        <dbReference type="SAM" id="MobiDB-lite"/>
    </source>
</evidence>
<dbReference type="OrthoDB" id="6381435at2759"/>
<protein>
    <submittedName>
        <fullName evidence="3">(salmon louse) hypothetical protein</fullName>
    </submittedName>
</protein>
<gene>
    <name evidence="3" type="ORF">LSAA_3614</name>
</gene>
<accession>A0A7R8H1V1</accession>
<feature type="coiled-coil region" evidence="1">
    <location>
        <begin position="471"/>
        <end position="641"/>
    </location>
</feature>
<dbReference type="AlphaFoldDB" id="A0A7R8H1V1"/>
<feature type="region of interest" description="Disordered" evidence="2">
    <location>
        <begin position="1"/>
        <end position="43"/>
    </location>
</feature>
<dbReference type="Proteomes" id="UP000675881">
    <property type="component" value="Chromosome 12"/>
</dbReference>
<evidence type="ECO:0000313" key="4">
    <source>
        <dbReference type="Proteomes" id="UP000675881"/>
    </source>
</evidence>
<keyword evidence="4" id="KW-1185">Reference proteome</keyword>
<proteinExistence type="predicted"/>
<dbReference type="EMBL" id="HG994591">
    <property type="protein sequence ID" value="CAF2818187.1"/>
    <property type="molecule type" value="Genomic_DNA"/>
</dbReference>
<keyword evidence="1" id="KW-0175">Coiled coil</keyword>
<feature type="compositionally biased region" description="Polar residues" evidence="2">
    <location>
        <begin position="106"/>
        <end position="123"/>
    </location>
</feature>
<evidence type="ECO:0000256" key="1">
    <source>
        <dbReference type="SAM" id="Coils"/>
    </source>
</evidence>
<reference evidence="3" key="1">
    <citation type="submission" date="2021-02" db="EMBL/GenBank/DDBJ databases">
        <authorList>
            <person name="Bekaert M."/>
        </authorList>
    </citation>
    <scope>NUCLEOTIDE SEQUENCE</scope>
    <source>
        <strain evidence="3">IoA-00</strain>
    </source>
</reference>
<feature type="compositionally biased region" description="Polar residues" evidence="2">
    <location>
        <begin position="1"/>
        <end position="14"/>
    </location>
</feature>
<feature type="compositionally biased region" description="Basic and acidic residues" evidence="2">
    <location>
        <begin position="93"/>
        <end position="102"/>
    </location>
</feature>
<name>A0A7R8H1V1_LEPSM</name>
<feature type="coiled-coil region" evidence="1">
    <location>
        <begin position="180"/>
        <end position="314"/>
    </location>
</feature>
<sequence length="678" mass="79370">MPVNTSSTGASYGKSSDPLCPLGFHPQEHSDASDRKKYGDLETQKTNSWTLTNTNLRSGFTKSKSLDVSTDIPDWRKRMILRQEHKEIQMRFDIKDQHEEGVPKVSRSQSVQPEKNSTKPFSQNIEKSKNNELSFQEVQCILPEVNTNYDSKEFESHKALKISEELLKAKAKIREYEICISNYDKDKKSSVIKIKELENELEKRPLQSETQKIISELKTKYSFIEKKCHHLEKENDNLLNNVQNLEGELEEVQDNFREDEADEYRKENNILESKIKALSSRDESLSSINDSDKILHLEKELEERNILIKKLESHSSITNFNRRINGPTLNRSGSIESNIEDHLTKDLQDSIERENDLKEHLSMAEEESLQLRKQLSLVEDENESLTSQVKCLSSKAYGNSKKYKQSSSALTRDNERLLDKEESFSKEIKTQMDVKDQENISLRRKVENLINDNHKMAMQLKEFSKHKVLKSSNSRNKADQAQREVITIEREKRRRIEDEKIRANTNIAKLELEIRNLKSELNNTKEECDTLKRKKNRDNLVQTQDGVKVFKDQISNIKQELIDEQNKVKDTRELFENKVTQLQDELGKLSKSKDESLKKIKDLEEKWCKSKRINLQRKEKIENLEKQLECKKSDNDTMAKILSLEKENDSLRRICETKSSNYEFENLKSKYDDIEKER</sequence>